<keyword evidence="6" id="KW-0995">Kinetochore</keyword>
<keyword evidence="4" id="KW-0132">Cell division</keyword>
<dbReference type="InParanoid" id="A0A167MSD6"/>
<evidence type="ECO:0000256" key="4">
    <source>
        <dbReference type="ARBA" id="ARBA00022618"/>
    </source>
</evidence>
<dbReference type="GeneID" id="29000206"/>
<dbReference type="GO" id="GO:0005634">
    <property type="term" value="C:nucleus"/>
    <property type="evidence" value="ECO:0007669"/>
    <property type="project" value="UniProtKB-SubCell"/>
</dbReference>
<dbReference type="OrthoDB" id="18453at2759"/>
<keyword evidence="9" id="KW-0137">Centromere</keyword>
<dbReference type="RefSeq" id="XP_018291819.1">
    <property type="nucleotide sequence ID" value="XM_018439300.1"/>
</dbReference>
<keyword evidence="10" id="KW-0175">Coiled coil</keyword>
<dbReference type="InterPro" id="IPR007128">
    <property type="entry name" value="PMF1/Nnf1"/>
</dbReference>
<evidence type="ECO:0000313" key="12">
    <source>
        <dbReference type="Proteomes" id="UP000077315"/>
    </source>
</evidence>
<evidence type="ECO:0000256" key="1">
    <source>
        <dbReference type="ARBA" id="ARBA00004123"/>
    </source>
</evidence>
<comment type="subcellular location">
    <subcellularLocation>
        <location evidence="2">Chromosome</location>
        <location evidence="2">Centromere</location>
        <location evidence="2">Kinetochore</location>
    </subcellularLocation>
    <subcellularLocation>
        <location evidence="1">Nucleus</location>
    </subcellularLocation>
</comment>
<evidence type="ECO:0000256" key="2">
    <source>
        <dbReference type="ARBA" id="ARBA00004629"/>
    </source>
</evidence>
<evidence type="ECO:0000256" key="8">
    <source>
        <dbReference type="ARBA" id="ARBA00023306"/>
    </source>
</evidence>
<name>A0A167MSD6_PHYB8</name>
<keyword evidence="7" id="KW-0539">Nucleus</keyword>
<evidence type="ECO:0000256" key="10">
    <source>
        <dbReference type="SAM" id="Coils"/>
    </source>
</evidence>
<dbReference type="VEuPathDB" id="FungiDB:PHYBLDRAFT_186924"/>
<evidence type="ECO:0000256" key="6">
    <source>
        <dbReference type="ARBA" id="ARBA00022838"/>
    </source>
</evidence>
<proteinExistence type="predicted"/>
<evidence type="ECO:0000256" key="3">
    <source>
        <dbReference type="ARBA" id="ARBA00022454"/>
    </source>
</evidence>
<evidence type="ECO:0000256" key="9">
    <source>
        <dbReference type="ARBA" id="ARBA00023328"/>
    </source>
</evidence>
<sequence length="200" mass="23478">MQPSVSTDRHRRSRPDRFNLLYQKYIHAIIRSIDYDKMPEYLKHVAQTHDETKAAQQQMQDYIQDNLEATCEHLKLKYQLPEKIADLERLIKDAREQGDQAQGQMIIPQSERVRRALAIELKRRELSRLQAAKEQIIQESKTTMERISEKKRNVRALHNRLEQDMRCFDEAINMAGSIQVDRLISTMDSLVVSTPFGETV</sequence>
<protein>
    <submittedName>
        <fullName evidence="11">Uncharacterized protein</fullName>
    </submittedName>
</protein>
<dbReference type="EMBL" id="KV440980">
    <property type="protein sequence ID" value="OAD73779.1"/>
    <property type="molecule type" value="Genomic_DNA"/>
</dbReference>
<dbReference type="Pfam" id="PF03980">
    <property type="entry name" value="Nnf1"/>
    <property type="match status" value="1"/>
</dbReference>
<keyword evidence="8" id="KW-0131">Cell cycle</keyword>
<dbReference type="GO" id="GO:0051301">
    <property type="term" value="P:cell division"/>
    <property type="evidence" value="ECO:0007669"/>
    <property type="project" value="UniProtKB-KW"/>
</dbReference>
<evidence type="ECO:0000256" key="7">
    <source>
        <dbReference type="ARBA" id="ARBA00023242"/>
    </source>
</evidence>
<dbReference type="AlphaFoldDB" id="A0A167MSD6"/>
<keyword evidence="3" id="KW-0158">Chromosome</keyword>
<feature type="coiled-coil region" evidence="10">
    <location>
        <begin position="84"/>
        <end position="164"/>
    </location>
</feature>
<organism evidence="11 12">
    <name type="scientific">Phycomyces blakesleeanus (strain ATCC 8743b / DSM 1359 / FGSC 10004 / NBRC 33097 / NRRL 1555)</name>
    <dbReference type="NCBI Taxonomy" id="763407"/>
    <lineage>
        <taxon>Eukaryota</taxon>
        <taxon>Fungi</taxon>
        <taxon>Fungi incertae sedis</taxon>
        <taxon>Mucoromycota</taxon>
        <taxon>Mucoromycotina</taxon>
        <taxon>Mucoromycetes</taxon>
        <taxon>Mucorales</taxon>
        <taxon>Phycomycetaceae</taxon>
        <taxon>Phycomyces</taxon>
    </lineage>
</organism>
<keyword evidence="12" id="KW-1185">Reference proteome</keyword>
<keyword evidence="5" id="KW-0498">Mitosis</keyword>
<gene>
    <name evidence="11" type="ORF">PHYBLDRAFT_186924</name>
</gene>
<dbReference type="GO" id="GO:0000444">
    <property type="term" value="C:MIS12/MIND type complex"/>
    <property type="evidence" value="ECO:0007669"/>
    <property type="project" value="InterPro"/>
</dbReference>
<reference evidence="12" key="1">
    <citation type="submission" date="2015-06" db="EMBL/GenBank/DDBJ databases">
        <title>Expansion of signal transduction pathways in fungi by whole-genome duplication.</title>
        <authorList>
            <consortium name="DOE Joint Genome Institute"/>
            <person name="Corrochano L.M."/>
            <person name="Kuo A."/>
            <person name="Marcet-Houben M."/>
            <person name="Polaino S."/>
            <person name="Salamov A."/>
            <person name="Villalobos J.M."/>
            <person name="Alvarez M.I."/>
            <person name="Avalos J."/>
            <person name="Benito E.P."/>
            <person name="Benoit I."/>
            <person name="Burger G."/>
            <person name="Camino L.P."/>
            <person name="Canovas D."/>
            <person name="Cerda-Olmedo E."/>
            <person name="Cheng J.-F."/>
            <person name="Dominguez A."/>
            <person name="Elias M."/>
            <person name="Eslava A.P."/>
            <person name="Glaser F."/>
            <person name="Grimwood J."/>
            <person name="Gutierrez G."/>
            <person name="Heitman J."/>
            <person name="Henrissat B."/>
            <person name="Iturriaga E.A."/>
            <person name="Lang B.F."/>
            <person name="Lavin J.L."/>
            <person name="Lee S."/>
            <person name="Li W."/>
            <person name="Lindquist E."/>
            <person name="Lopez-Garcia S."/>
            <person name="Luque E.M."/>
            <person name="Marcos A.T."/>
            <person name="Martin J."/>
            <person name="McCluskey K."/>
            <person name="Medina H.R."/>
            <person name="Miralles-Duran A."/>
            <person name="Miyazaki A."/>
            <person name="Munoz-Torres E."/>
            <person name="Oguiza J.A."/>
            <person name="Ohm R."/>
            <person name="Olmedo M."/>
            <person name="Orejas M."/>
            <person name="Ortiz-Castellanos L."/>
            <person name="Pisabarro A.G."/>
            <person name="Rodriguez-Romero J."/>
            <person name="Ruiz-Herrera J."/>
            <person name="Ruiz-Vazquez R."/>
            <person name="Sanz C."/>
            <person name="Schackwitz W."/>
            <person name="Schmutz J."/>
            <person name="Shahriari M."/>
            <person name="Shelest E."/>
            <person name="Silva-Franco F."/>
            <person name="Soanes D."/>
            <person name="Syed K."/>
            <person name="Tagua V.G."/>
            <person name="Talbot N.J."/>
            <person name="Thon M."/>
            <person name="De vries R.P."/>
            <person name="Wiebenga A."/>
            <person name="Yadav J.S."/>
            <person name="Braun E.L."/>
            <person name="Baker S."/>
            <person name="Garre V."/>
            <person name="Horwitz B."/>
            <person name="Torres-Martinez S."/>
            <person name="Idnurm A."/>
            <person name="Herrera-Estrella A."/>
            <person name="Gabaldon T."/>
            <person name="Grigoriev I.V."/>
        </authorList>
    </citation>
    <scope>NUCLEOTIDE SEQUENCE [LARGE SCALE GENOMIC DNA]</scope>
    <source>
        <strain evidence="12">NRRL 1555(-)</strain>
    </source>
</reference>
<evidence type="ECO:0000313" key="11">
    <source>
        <dbReference type="EMBL" id="OAD73779.1"/>
    </source>
</evidence>
<evidence type="ECO:0000256" key="5">
    <source>
        <dbReference type="ARBA" id="ARBA00022776"/>
    </source>
</evidence>
<dbReference type="Proteomes" id="UP000077315">
    <property type="component" value="Unassembled WGS sequence"/>
</dbReference>
<accession>A0A167MSD6</accession>